<dbReference type="InterPro" id="IPR011108">
    <property type="entry name" value="RMMBL"/>
</dbReference>
<name>L0F999_DESDL</name>
<keyword evidence="2 10" id="KW-0963">Cytoplasm</keyword>
<dbReference type="SMART" id="SM00849">
    <property type="entry name" value="Lactamase_B"/>
    <property type="match status" value="1"/>
</dbReference>
<evidence type="ECO:0000259" key="14">
    <source>
        <dbReference type="SMART" id="SM00849"/>
    </source>
</evidence>
<comment type="cofactor">
    <cofactor evidence="13">
        <name>Ca(2+)</name>
        <dbReference type="ChEBI" id="CHEBI:29108"/>
    </cofactor>
    <text evidence="13">Binds 1 Ca(2+) cation per subunit. Seen in 1 crystal structure, it is not clear if it is physiologically important.</text>
</comment>
<dbReference type="PIRSF" id="PIRSF004803">
    <property type="entry name" value="RnjA"/>
    <property type="match status" value="1"/>
</dbReference>
<dbReference type="RefSeq" id="WP_015262231.1">
    <property type="nucleotide sequence ID" value="NC_019903.1"/>
</dbReference>
<dbReference type="EMBL" id="CP003344">
    <property type="protein sequence ID" value="AGA69241.1"/>
    <property type="molecule type" value="Genomic_DNA"/>
</dbReference>
<feature type="binding site" evidence="13">
    <location>
        <position position="388"/>
    </location>
    <ligand>
        <name>Zn(2+)</name>
        <dbReference type="ChEBI" id="CHEBI:29105"/>
        <label>1</label>
        <note>catalytic</note>
    </ligand>
</feature>
<dbReference type="eggNOG" id="COG0595">
    <property type="taxonomic scope" value="Bacteria"/>
</dbReference>
<dbReference type="GO" id="GO:0008270">
    <property type="term" value="F:zinc ion binding"/>
    <property type="evidence" value="ECO:0007669"/>
    <property type="project" value="InterPro"/>
</dbReference>
<dbReference type="GO" id="GO:0003723">
    <property type="term" value="F:RNA binding"/>
    <property type="evidence" value="ECO:0007669"/>
    <property type="project" value="UniProtKB-UniRule"/>
</dbReference>
<dbReference type="EC" id="3.1.-.-" evidence="10"/>
<keyword evidence="13" id="KW-0106">Calcium</keyword>
<sequence>MTKENKLQIIPLGGLGEIGKNMTIIRYNNQILIIDVGMAFPDDDMPGIDVVIPDMTYIMENKDLVLGVLITHGHEDHIGALPYLLRNLDVPVYGTRLALGIIQTKLNEAKLSNVRTVEIAPRDSVKLGVFKVEFINVSHSIPGAVGLAIHTPLGTVVHTGDFKLDHTPASGEMLDVHKFAELGDRGVLCLLSDSTNVERTGFTPSEKFVGQNIDEAFSSAEGRIIFASFASNVNRLQQAILAAHKYNRKVAVVGRSMVNVVDIASDLGYLDIPEDTLVEVDEIVNLPVEEVCILTTGSQGEPMSALTRMAQHDHRQISISPGDTVIISASPIPGNEKAVARNIDMLFKLGAKVIYEHISGMHVSGHASQEELKLMISMVKPRYFLPVHGEYRMLMKHADLAGELGIPKENTFIAEIGNVIEFTRHGARIADKVTSGRVLIDGLGIGDVGNIVLRDRKQLSQDGILIIVLTLNGANGSILSGPDIVTRGFVYVRESEPMLDEVKENTRRIMARCQQNGIREWASLKNQIRDGVGKQLYDKTKRRPMIIPIIQEVKGL</sequence>
<evidence type="ECO:0000256" key="8">
    <source>
        <dbReference type="ARBA" id="ARBA00022839"/>
    </source>
</evidence>
<feature type="binding site" evidence="13">
    <location>
        <position position="139"/>
    </location>
    <ligand>
        <name>Zn(2+)</name>
        <dbReference type="ChEBI" id="CHEBI:29105"/>
        <label>1</label>
        <note>catalytic</note>
    </ligand>
</feature>
<dbReference type="Gene3D" id="3.60.15.10">
    <property type="entry name" value="Ribonuclease Z/Hydroxyacylglutathione hydrolase-like"/>
    <property type="match status" value="1"/>
</dbReference>
<organism evidence="15 16">
    <name type="scientific">Desulfitobacterium dichloroeliminans (strain LMG P-21439 / DCA1)</name>
    <dbReference type="NCBI Taxonomy" id="871963"/>
    <lineage>
        <taxon>Bacteria</taxon>
        <taxon>Bacillati</taxon>
        <taxon>Bacillota</taxon>
        <taxon>Clostridia</taxon>
        <taxon>Eubacteriales</taxon>
        <taxon>Desulfitobacteriaceae</taxon>
        <taxon>Desulfitobacterium</taxon>
    </lineage>
</organism>
<feature type="binding site" evidence="13">
    <location>
        <position position="47"/>
    </location>
    <ligand>
        <name>Ca(2+)</name>
        <dbReference type="ChEBI" id="CHEBI:29108"/>
    </ligand>
</feature>
<evidence type="ECO:0000256" key="13">
    <source>
        <dbReference type="PIRSR" id="PIRSR004803-3"/>
    </source>
</evidence>
<dbReference type="GO" id="GO:0004534">
    <property type="term" value="F:5'-3' RNA exonuclease activity"/>
    <property type="evidence" value="ECO:0007669"/>
    <property type="project" value="UniProtKB-UniRule"/>
</dbReference>
<keyword evidence="7 13" id="KW-0862">Zinc</keyword>
<evidence type="ECO:0000256" key="3">
    <source>
        <dbReference type="ARBA" id="ARBA00022722"/>
    </source>
</evidence>
<evidence type="ECO:0000256" key="12">
    <source>
        <dbReference type="PIRSR" id="PIRSR004803-2"/>
    </source>
</evidence>
<keyword evidence="10" id="KW-0698">rRNA processing</keyword>
<dbReference type="InterPro" id="IPR001587">
    <property type="entry name" value="RNase_J_CS"/>
</dbReference>
<dbReference type="InterPro" id="IPR041636">
    <property type="entry name" value="RNase_J_C"/>
</dbReference>
<dbReference type="FunFam" id="3.10.20.580:FF:000001">
    <property type="entry name" value="Ribonuclease J"/>
    <property type="match status" value="1"/>
</dbReference>
<evidence type="ECO:0000256" key="5">
    <source>
        <dbReference type="ARBA" id="ARBA00022759"/>
    </source>
</evidence>
<dbReference type="Gene3D" id="3.40.50.10710">
    <property type="entry name" value="Metallo-hydrolase/oxidoreductase"/>
    <property type="match status" value="1"/>
</dbReference>
<feature type="binding site" evidence="13">
    <location>
        <position position="441"/>
    </location>
    <ligand>
        <name>Ca(2+)</name>
        <dbReference type="ChEBI" id="CHEBI:29108"/>
    </ligand>
</feature>
<feature type="binding site" evidence="13">
    <location>
        <position position="74"/>
    </location>
    <ligand>
        <name>Zn(2+)</name>
        <dbReference type="ChEBI" id="CHEBI:29105"/>
        <label>1</label>
        <note>catalytic</note>
    </ligand>
</feature>
<keyword evidence="6 10" id="KW-0378">Hydrolase</keyword>
<dbReference type="InterPro" id="IPR030854">
    <property type="entry name" value="RNase_J_bac"/>
</dbReference>
<keyword evidence="4 13" id="KW-0479">Metal-binding</keyword>
<evidence type="ECO:0000313" key="15">
    <source>
        <dbReference type="EMBL" id="AGA69241.1"/>
    </source>
</evidence>
<keyword evidence="16" id="KW-1185">Reference proteome</keyword>
<dbReference type="InterPro" id="IPR004613">
    <property type="entry name" value="RNase_J"/>
</dbReference>
<dbReference type="KEGG" id="ddl:Desdi_1769"/>
<feature type="binding site" evidence="12">
    <location>
        <begin position="230"/>
        <end position="232"/>
    </location>
    <ligand>
        <name>substrate</name>
    </ligand>
</feature>
<feature type="binding site" evidence="13">
    <location>
        <position position="77"/>
    </location>
    <ligand>
        <name>Zn(2+)</name>
        <dbReference type="ChEBI" id="CHEBI:29105"/>
        <label>1</label>
        <note>catalytic</note>
    </ligand>
</feature>
<dbReference type="AlphaFoldDB" id="L0F999"/>
<dbReference type="NCBIfam" id="TIGR00649">
    <property type="entry name" value="MG423"/>
    <property type="match status" value="1"/>
</dbReference>
<comment type="function">
    <text evidence="10">An RNase that has 5'-3' exonuclease and possibly endonuclease activity. Involved in maturation of rRNA and in some organisms also mRNA maturation and/or decay.</text>
</comment>
<dbReference type="HOGENOM" id="CLU_008727_3_1_9"/>
<feature type="binding site" evidence="13">
    <location>
        <position position="161"/>
    </location>
    <ligand>
        <name>Zn(2+)</name>
        <dbReference type="ChEBI" id="CHEBI:29105"/>
        <label>1</label>
        <note>catalytic</note>
    </ligand>
</feature>
<dbReference type="Pfam" id="PF22505">
    <property type="entry name" value="RNase_J_b_CASP"/>
    <property type="match status" value="1"/>
</dbReference>
<dbReference type="PROSITE" id="PS01292">
    <property type="entry name" value="UPF0036"/>
    <property type="match status" value="1"/>
</dbReference>
<reference evidence="16" key="1">
    <citation type="submission" date="2012-02" db="EMBL/GenBank/DDBJ databases">
        <title>Complete sequence of Desulfitobacterium dichloroeliminans LMG P-21439.</title>
        <authorList>
            <person name="Lucas S."/>
            <person name="Han J."/>
            <person name="Lapidus A."/>
            <person name="Cheng J.-F."/>
            <person name="Goodwin L."/>
            <person name="Pitluck S."/>
            <person name="Peters L."/>
            <person name="Ovchinnikova G."/>
            <person name="Teshima H."/>
            <person name="Detter J.C."/>
            <person name="Han C."/>
            <person name="Tapia R."/>
            <person name="Land M."/>
            <person name="Hauser L."/>
            <person name="Kyrpides N."/>
            <person name="Ivanova N."/>
            <person name="Pagani I."/>
            <person name="Kruse T."/>
            <person name="de Vos W.M."/>
            <person name="Boon N."/>
            <person name="Smidt H."/>
            <person name="Woyke T."/>
        </authorList>
    </citation>
    <scope>NUCLEOTIDE SEQUENCE [LARGE SCALE GENOMIC DNA]</scope>
    <source>
        <strain evidence="16">LMG P-21439 / DCA1</strain>
    </source>
</reference>
<evidence type="ECO:0000256" key="7">
    <source>
        <dbReference type="ARBA" id="ARBA00022833"/>
    </source>
</evidence>
<dbReference type="InterPro" id="IPR001279">
    <property type="entry name" value="Metallo-B-lactamas"/>
</dbReference>
<evidence type="ECO:0000256" key="1">
    <source>
        <dbReference type="ARBA" id="ARBA00004496"/>
    </source>
</evidence>
<dbReference type="GO" id="GO:0004521">
    <property type="term" value="F:RNA endonuclease activity"/>
    <property type="evidence" value="ECO:0007669"/>
    <property type="project" value="UniProtKB-UniRule"/>
</dbReference>
<feature type="active site" description="Proton donor" evidence="11">
    <location>
        <position position="193"/>
    </location>
</feature>
<evidence type="ECO:0000256" key="9">
    <source>
        <dbReference type="ARBA" id="ARBA00022884"/>
    </source>
</evidence>
<feature type="domain" description="Metallo-beta-lactamase" evidence="14">
    <location>
        <begin position="19"/>
        <end position="213"/>
    </location>
</feature>
<dbReference type="InterPro" id="IPR042173">
    <property type="entry name" value="RNase_J_2"/>
</dbReference>
<dbReference type="PANTHER" id="PTHR43694:SF1">
    <property type="entry name" value="RIBONUCLEASE J"/>
    <property type="match status" value="1"/>
</dbReference>
<keyword evidence="9 10" id="KW-0694">RNA-binding</keyword>
<feature type="binding site" evidence="10 12">
    <location>
        <begin position="362"/>
        <end position="366"/>
    </location>
    <ligand>
        <name>substrate</name>
    </ligand>
</feature>
<dbReference type="GO" id="GO:0006364">
    <property type="term" value="P:rRNA processing"/>
    <property type="evidence" value="ECO:0007669"/>
    <property type="project" value="UniProtKB-UniRule"/>
</dbReference>
<evidence type="ECO:0000256" key="2">
    <source>
        <dbReference type="ARBA" id="ARBA00022490"/>
    </source>
</evidence>
<evidence type="ECO:0000256" key="10">
    <source>
        <dbReference type="HAMAP-Rule" id="MF_01491"/>
    </source>
</evidence>
<comment type="subunit">
    <text evidence="10">Homodimer, may be a subunit of the RNA degradosome.</text>
</comment>
<dbReference type="GO" id="GO:0005737">
    <property type="term" value="C:cytoplasm"/>
    <property type="evidence" value="ECO:0007669"/>
    <property type="project" value="UniProtKB-SubCell"/>
</dbReference>
<feature type="binding site" evidence="13">
    <location>
        <position position="49"/>
    </location>
    <ligand>
        <name>Ca(2+)</name>
        <dbReference type="ChEBI" id="CHEBI:29108"/>
    </ligand>
</feature>
<feature type="binding site" evidence="13">
    <location>
        <position position="76"/>
    </location>
    <ligand>
        <name>Zn(2+)</name>
        <dbReference type="ChEBI" id="CHEBI:29105"/>
        <label>1</label>
        <note>catalytic</note>
    </ligand>
</feature>
<keyword evidence="5 10" id="KW-0255">Endonuclease</keyword>
<dbReference type="Pfam" id="PF07521">
    <property type="entry name" value="RMMBL"/>
    <property type="match status" value="1"/>
</dbReference>
<dbReference type="SUPFAM" id="SSF56281">
    <property type="entry name" value="Metallo-hydrolase/oxidoreductase"/>
    <property type="match status" value="1"/>
</dbReference>
<dbReference type="PANTHER" id="PTHR43694">
    <property type="entry name" value="RIBONUCLEASE J"/>
    <property type="match status" value="1"/>
</dbReference>
<evidence type="ECO:0000256" key="4">
    <source>
        <dbReference type="ARBA" id="ARBA00022723"/>
    </source>
</evidence>
<feature type="active site" description="Proton acceptor" evidence="11">
    <location>
        <position position="366"/>
    </location>
</feature>
<evidence type="ECO:0000313" key="16">
    <source>
        <dbReference type="Proteomes" id="UP000010797"/>
    </source>
</evidence>
<comment type="cofactor">
    <cofactor evidence="13">
        <name>Zn(2+)</name>
        <dbReference type="ChEBI" id="CHEBI:29105"/>
    </cofactor>
    <text evidence="13">Binds 2 Zn(2+) ions per subunit. It is not clear if Zn(2+) or Mg(2+) is physiologically important.</text>
</comment>
<accession>L0F999</accession>
<keyword evidence="8 10" id="KW-0269">Exonuclease</keyword>
<gene>
    <name evidence="10" type="primary">rnj</name>
    <name evidence="15" type="ordered locus">Desdi_1769</name>
</gene>
<evidence type="ECO:0000256" key="11">
    <source>
        <dbReference type="PIRSR" id="PIRSR004803-1"/>
    </source>
</evidence>
<feature type="binding site" evidence="13">
    <location>
        <position position="72"/>
    </location>
    <ligand>
        <name>Zn(2+)</name>
        <dbReference type="ChEBI" id="CHEBI:29105"/>
        <label>1</label>
        <note>catalytic</note>
    </ligand>
</feature>
<dbReference type="HAMAP" id="MF_01491">
    <property type="entry name" value="RNase_J_bact"/>
    <property type="match status" value="1"/>
</dbReference>
<evidence type="ECO:0000256" key="6">
    <source>
        <dbReference type="ARBA" id="ARBA00022801"/>
    </source>
</evidence>
<dbReference type="InterPro" id="IPR036866">
    <property type="entry name" value="RibonucZ/Hydroxyglut_hydro"/>
</dbReference>
<dbReference type="Proteomes" id="UP000010797">
    <property type="component" value="Chromosome"/>
</dbReference>
<dbReference type="Gene3D" id="3.10.20.580">
    <property type="match status" value="1"/>
</dbReference>
<dbReference type="Pfam" id="PF12706">
    <property type="entry name" value="Lactamase_B_2"/>
    <property type="match status" value="1"/>
</dbReference>
<comment type="similarity">
    <text evidence="10">Belongs to the metallo-beta-lactamase superfamily. RNA-metabolizing metallo-beta-lactamase-like family. Bacterial RNase J subfamily.</text>
</comment>
<dbReference type="Pfam" id="PF17770">
    <property type="entry name" value="RNase_J_C"/>
    <property type="match status" value="1"/>
</dbReference>
<dbReference type="CDD" id="cd07714">
    <property type="entry name" value="RNaseJ_MBL-fold"/>
    <property type="match status" value="1"/>
</dbReference>
<dbReference type="InterPro" id="IPR055132">
    <property type="entry name" value="RNase_J_b_CASP"/>
</dbReference>
<proteinExistence type="inferred from homology"/>
<keyword evidence="3 10" id="KW-0540">Nuclease</keyword>
<protein>
    <recommendedName>
        <fullName evidence="10">Ribonuclease J</fullName>
        <shortName evidence="10">RNase J</shortName>
        <ecNumber evidence="10">3.1.-.-</ecNumber>
    </recommendedName>
</protein>
<dbReference type="STRING" id="871963.Desdi_1769"/>
<comment type="subcellular location">
    <subcellularLocation>
        <location evidence="1 10">Cytoplasm</location>
    </subcellularLocation>
</comment>
<dbReference type="OrthoDB" id="9758375at2"/>